<name>A0A3B6EC53_WHEAT</name>
<dbReference type="Proteomes" id="UP000019116">
    <property type="component" value="Chromosome 3A"/>
</dbReference>
<sequence length="95" mass="10307">MRISSLTLLLTLAFLVLASNAKTKPGCTVVYLKKFGGYLIGGCEDDCHKKYKATIHCSDDMACAWQADIDGSRCKCSMCIFSSKAPAEETVMLTS</sequence>
<accession>A0A3B6EC53</accession>
<dbReference type="Gramene" id="TraesPARA_EIv1.0_0796180.1">
    <property type="protein sequence ID" value="TraesPARA_EIv1.0_0796180.1.CDS"/>
    <property type="gene ID" value="TraesPARA_EIv1.0_0796180"/>
</dbReference>
<organism evidence="2">
    <name type="scientific">Triticum aestivum</name>
    <name type="common">Wheat</name>
    <dbReference type="NCBI Taxonomy" id="4565"/>
    <lineage>
        <taxon>Eukaryota</taxon>
        <taxon>Viridiplantae</taxon>
        <taxon>Streptophyta</taxon>
        <taxon>Embryophyta</taxon>
        <taxon>Tracheophyta</taxon>
        <taxon>Spermatophyta</taxon>
        <taxon>Magnoliopsida</taxon>
        <taxon>Liliopsida</taxon>
        <taxon>Poales</taxon>
        <taxon>Poaceae</taxon>
        <taxon>BOP clade</taxon>
        <taxon>Pooideae</taxon>
        <taxon>Triticodae</taxon>
        <taxon>Triticeae</taxon>
        <taxon>Triticinae</taxon>
        <taxon>Triticum</taxon>
    </lineage>
</organism>
<dbReference type="Gramene" id="TraesNOR3A03G01367400.1">
    <property type="protein sequence ID" value="TraesNOR3A03G01367400.1"/>
    <property type="gene ID" value="TraesNOR3A03G01367400"/>
</dbReference>
<dbReference type="AlphaFoldDB" id="A0A3B6EC53"/>
<evidence type="ECO:0000313" key="2">
    <source>
        <dbReference type="EnsemblPlants" id="TraesCS3A02G121900.1"/>
    </source>
</evidence>
<dbReference type="Gramene" id="TraesJUL3A03G01359020.1">
    <property type="protein sequence ID" value="TraesJUL3A03G01359020.1"/>
    <property type="gene ID" value="TraesJUL3A03G01359020"/>
</dbReference>
<dbReference type="Gramene" id="TraesCAD_scaffold_045258_01G000300.1">
    <property type="protein sequence ID" value="TraesCAD_scaffold_045258_01G000300.1"/>
    <property type="gene ID" value="TraesCAD_scaffold_045258_01G000300"/>
</dbReference>
<dbReference type="Gramene" id="TraesSTA3A03G01338760.1">
    <property type="protein sequence ID" value="TraesSTA3A03G01338760.1"/>
    <property type="gene ID" value="TraesSTA3A03G01338760"/>
</dbReference>
<feature type="signal peptide" evidence="1">
    <location>
        <begin position="1"/>
        <end position="21"/>
    </location>
</feature>
<protein>
    <recommendedName>
        <fullName evidence="4">Knottin scorpion toxin-like domain-containing protein</fullName>
    </recommendedName>
</protein>
<reference evidence="2" key="1">
    <citation type="submission" date="2018-08" db="EMBL/GenBank/DDBJ databases">
        <authorList>
            <person name="Rossello M."/>
        </authorList>
    </citation>
    <scope>NUCLEOTIDE SEQUENCE [LARGE SCALE GENOMIC DNA]</scope>
    <source>
        <strain evidence="2">cv. Chinese Spring</strain>
    </source>
</reference>
<dbReference type="Gramene" id="TraesLDM3A03G01349770.1">
    <property type="protein sequence ID" value="TraesLDM3A03G01349770.1"/>
    <property type="gene ID" value="TraesLDM3A03G01349770"/>
</dbReference>
<dbReference type="Gramene" id="TraesJAG3A03G01356490.1">
    <property type="protein sequence ID" value="TraesJAG3A03G01356490.1"/>
    <property type="gene ID" value="TraesJAG3A03G01356490"/>
</dbReference>
<keyword evidence="3" id="KW-1185">Reference proteome</keyword>
<evidence type="ECO:0008006" key="4">
    <source>
        <dbReference type="Google" id="ProtNLM"/>
    </source>
</evidence>
<dbReference type="Gramene" id="TraesARI3A03G01365880.1">
    <property type="protein sequence ID" value="TraesARI3A03G01365880.1"/>
    <property type="gene ID" value="TraesARI3A03G01365880"/>
</dbReference>
<feature type="chain" id="PRO_5043173420" description="Knottin scorpion toxin-like domain-containing protein" evidence="1">
    <location>
        <begin position="22"/>
        <end position="95"/>
    </location>
</feature>
<dbReference type="Gramene" id="TraesCLE_scaffold_123890_01G000100.1">
    <property type="protein sequence ID" value="TraesCLE_scaffold_123890_01G000100.1"/>
    <property type="gene ID" value="TraesCLE_scaffold_123890_01G000100"/>
</dbReference>
<dbReference type="Gramene" id="TraesMAC3A03G01345380.1">
    <property type="protein sequence ID" value="TraesMAC3A03G01345380.1"/>
    <property type="gene ID" value="TraesMAC3A03G01345380"/>
</dbReference>
<dbReference type="Gramene" id="TraesRN3A0100268600.1">
    <property type="protein sequence ID" value="TraesRN3A0100268600.1"/>
    <property type="gene ID" value="TraesRN3A0100268600"/>
</dbReference>
<keyword evidence="1" id="KW-0732">Signal</keyword>
<dbReference type="Gramene" id="TraesSYM3A03G01368610.1">
    <property type="protein sequence ID" value="TraesSYM3A03G01368610.1"/>
    <property type="gene ID" value="TraesSYM3A03G01368610"/>
</dbReference>
<evidence type="ECO:0000313" key="3">
    <source>
        <dbReference type="Proteomes" id="UP000019116"/>
    </source>
</evidence>
<dbReference type="Gramene" id="TraesLAC3A03G01291050.1">
    <property type="protein sequence ID" value="TraesLAC3A03G01291050.1"/>
    <property type="gene ID" value="TraesLAC3A03G01291050"/>
</dbReference>
<dbReference type="Gramene" id="TraesWEE_scaffold_050408_01G000100.1">
    <property type="protein sequence ID" value="TraesWEE_scaffold_050408_01G000100.1"/>
    <property type="gene ID" value="TraesWEE_scaffold_050408_01G000100"/>
</dbReference>
<evidence type="ECO:0000256" key="1">
    <source>
        <dbReference type="SAM" id="SignalP"/>
    </source>
</evidence>
<dbReference type="Gramene" id="TraesROB_scaffold_065862_01G000100.1">
    <property type="protein sequence ID" value="TraesROB_scaffold_065862_01G000100.1"/>
    <property type="gene ID" value="TraesROB_scaffold_065862_01G000100"/>
</dbReference>
<reference evidence="2" key="2">
    <citation type="submission" date="2018-10" db="UniProtKB">
        <authorList>
            <consortium name="EnsemblPlants"/>
        </authorList>
    </citation>
    <scope>IDENTIFICATION</scope>
</reference>
<proteinExistence type="predicted"/>
<dbReference type="Gramene" id="TraesCS3A03G0266800.1">
    <property type="protein sequence ID" value="TraesCS3A03G0266800.1.CDS"/>
    <property type="gene ID" value="TraesCS3A03G0266800"/>
</dbReference>
<dbReference type="Gramene" id="TraesCS3A02G121900.1">
    <property type="protein sequence ID" value="TraesCS3A02G121900.1"/>
    <property type="gene ID" value="TraesCS3A02G121900"/>
</dbReference>
<dbReference type="EnsemblPlants" id="TraesCS3A02G121900.1">
    <property type="protein sequence ID" value="TraesCS3A02G121900.1"/>
    <property type="gene ID" value="TraesCS3A02G121900"/>
</dbReference>